<keyword evidence="6 13" id="KW-0418">Kinase</keyword>
<evidence type="ECO:0000256" key="3">
    <source>
        <dbReference type="ARBA" id="ARBA00022527"/>
    </source>
</evidence>
<dbReference type="PANTHER" id="PTHR22984:SF11">
    <property type="entry name" value="AURORA KINASE-RELATED"/>
    <property type="match status" value="1"/>
</dbReference>
<evidence type="ECO:0000256" key="11">
    <source>
        <dbReference type="SAM" id="MobiDB-lite"/>
    </source>
</evidence>
<dbReference type="PROSITE" id="PS00108">
    <property type="entry name" value="PROTEIN_KINASE_ST"/>
    <property type="match status" value="1"/>
</dbReference>
<dbReference type="Proteomes" id="UP000830375">
    <property type="component" value="Unassembled WGS sequence"/>
</dbReference>
<proteinExistence type="inferred from homology"/>
<evidence type="ECO:0000256" key="4">
    <source>
        <dbReference type="ARBA" id="ARBA00022679"/>
    </source>
</evidence>
<keyword evidence="5 10" id="KW-0547">Nucleotide-binding</keyword>
<name>A0ABQ8LK93_LABRO</name>
<evidence type="ECO:0000256" key="9">
    <source>
        <dbReference type="ARBA" id="ARBA00048679"/>
    </source>
</evidence>
<dbReference type="Gene3D" id="3.30.200.20">
    <property type="entry name" value="Phosphorylase Kinase, domain 1"/>
    <property type="match status" value="1"/>
</dbReference>
<evidence type="ECO:0000256" key="1">
    <source>
        <dbReference type="ARBA" id="ARBA00005505"/>
    </source>
</evidence>
<feature type="region of interest" description="Disordered" evidence="11">
    <location>
        <begin position="76"/>
        <end position="98"/>
    </location>
</feature>
<keyword evidence="14" id="KW-1185">Reference proteome</keyword>
<dbReference type="InterPro" id="IPR017441">
    <property type="entry name" value="Protein_kinase_ATP_BS"/>
</dbReference>
<evidence type="ECO:0000256" key="7">
    <source>
        <dbReference type="ARBA" id="ARBA00022840"/>
    </source>
</evidence>
<feature type="compositionally biased region" description="Acidic residues" evidence="11">
    <location>
        <begin position="7"/>
        <end position="32"/>
    </location>
</feature>
<dbReference type="Gene3D" id="1.10.510.10">
    <property type="entry name" value="Transferase(Phosphotransferase) domain 1"/>
    <property type="match status" value="1"/>
</dbReference>
<dbReference type="SUPFAM" id="SSF56112">
    <property type="entry name" value="Protein kinase-like (PK-like)"/>
    <property type="match status" value="1"/>
</dbReference>
<gene>
    <name evidence="13" type="ORF">H4Q32_019078</name>
</gene>
<evidence type="ECO:0000256" key="5">
    <source>
        <dbReference type="ARBA" id="ARBA00022741"/>
    </source>
</evidence>
<feature type="compositionally biased region" description="Low complexity" evidence="11">
    <location>
        <begin position="81"/>
        <end position="93"/>
    </location>
</feature>
<feature type="binding site" evidence="10">
    <location>
        <position position="145"/>
    </location>
    <ligand>
        <name>ATP</name>
        <dbReference type="ChEBI" id="CHEBI:30616"/>
    </ligand>
</feature>
<dbReference type="InterPro" id="IPR000719">
    <property type="entry name" value="Prot_kinase_dom"/>
</dbReference>
<evidence type="ECO:0000256" key="8">
    <source>
        <dbReference type="ARBA" id="ARBA00047899"/>
    </source>
</evidence>
<dbReference type="InterPro" id="IPR011009">
    <property type="entry name" value="Kinase-like_dom_sf"/>
</dbReference>
<comment type="caution">
    <text evidence="13">The sequence shown here is derived from an EMBL/GenBank/DDBJ whole genome shotgun (WGS) entry which is preliminary data.</text>
</comment>
<feature type="region of interest" description="Disordered" evidence="11">
    <location>
        <begin position="1"/>
        <end position="64"/>
    </location>
</feature>
<sequence length="562" mass="63471">MRPLLVLEEEVEVEEEEEEERKEEVEVEEEEERGGGGGGGGGGGEEEEERKEAERVKEKRKSKKWWQRLRSFFQAAKKHQSSSGQGEVEQQQQDDGEKMKVAWAARSSDDYIFSRYSVGDQLGKGAFGVVYEGRRLEDDLKVALKYVPKTDNTECIAIPDHPNPLPKEIALTILANKGRRVPEIIRLLDWTDHPDHFVIVLECPSPCENLVEFIRRHGGSLDEEKARQIMWQAVNAAHMCCLRGVLHRDVKLENLLINRETSEVKLIDFGCGDILRMSPYRSYQGTAEYSPPEYYRRGEYCGWPATVWSLGIVMFVMLCGHFPSDFDLHLLQHKCWSKPGLSKECCGLLSALLHEKPIRRLGLGQIVAHNWSSHKTSPVGVSHAALRLAGCSGRRFHPSSRLCVLLDEQALLPLFVCPIMTTPFLRFLSQHARALSLHHHEDGAPILCHNASQLLWLLHTCNRHPNGVVASSEVCVKAQARTSIKGHLSPQPPWAPIYQSSTYKPRGFCHGRLVPDTPIIASSEVQMMRFSHRQKPKHLRSKAPISATQVFKIPSSVIASWS</sequence>
<keyword evidence="7 10" id="KW-0067">ATP-binding</keyword>
<reference evidence="13 14" key="1">
    <citation type="submission" date="2022-01" db="EMBL/GenBank/DDBJ databases">
        <title>A high-quality chromosome-level genome assembly of rohu carp, Labeo rohita.</title>
        <authorList>
            <person name="Arick M.A. II"/>
            <person name="Hsu C.-Y."/>
            <person name="Magbanua Z."/>
            <person name="Pechanova O."/>
            <person name="Grover C."/>
            <person name="Miller E."/>
            <person name="Thrash A."/>
            <person name="Ezzel L."/>
            <person name="Alam S."/>
            <person name="Benzie J."/>
            <person name="Hamilton M."/>
            <person name="Karsi A."/>
            <person name="Lawrence M.L."/>
            <person name="Peterson D.G."/>
        </authorList>
    </citation>
    <scope>NUCLEOTIDE SEQUENCE [LARGE SCALE GENOMIC DNA]</scope>
    <source>
        <strain evidence="14">BAU-BD-2019</strain>
        <tissue evidence="13">Blood</tissue>
    </source>
</reference>
<evidence type="ECO:0000256" key="10">
    <source>
        <dbReference type="PROSITE-ProRule" id="PRU10141"/>
    </source>
</evidence>
<dbReference type="PANTHER" id="PTHR22984">
    <property type="entry name" value="SERINE/THREONINE-PROTEIN KINASE PIM"/>
    <property type="match status" value="1"/>
</dbReference>
<evidence type="ECO:0000256" key="2">
    <source>
        <dbReference type="ARBA" id="ARBA00012513"/>
    </source>
</evidence>
<keyword evidence="4" id="KW-0808">Transferase</keyword>
<dbReference type="InterPro" id="IPR051138">
    <property type="entry name" value="PIM_Ser/Thr_kinase"/>
</dbReference>
<organism evidence="13 14">
    <name type="scientific">Labeo rohita</name>
    <name type="common">Indian major carp</name>
    <name type="synonym">Cyprinus rohita</name>
    <dbReference type="NCBI Taxonomy" id="84645"/>
    <lineage>
        <taxon>Eukaryota</taxon>
        <taxon>Metazoa</taxon>
        <taxon>Chordata</taxon>
        <taxon>Craniata</taxon>
        <taxon>Vertebrata</taxon>
        <taxon>Euteleostomi</taxon>
        <taxon>Actinopterygii</taxon>
        <taxon>Neopterygii</taxon>
        <taxon>Teleostei</taxon>
        <taxon>Ostariophysi</taxon>
        <taxon>Cypriniformes</taxon>
        <taxon>Cyprinidae</taxon>
        <taxon>Labeoninae</taxon>
        <taxon>Labeonini</taxon>
        <taxon>Labeo</taxon>
    </lineage>
</organism>
<comment type="similarity">
    <text evidence="1">Belongs to the protein kinase superfamily. CAMK Ser/Thr protein kinase family. PIM subfamily.</text>
</comment>
<dbReference type="EC" id="2.7.11.1" evidence="2"/>
<evidence type="ECO:0000313" key="13">
    <source>
        <dbReference type="EMBL" id="KAI2651069.1"/>
    </source>
</evidence>
<protein>
    <recommendedName>
        <fullName evidence="2">non-specific serine/threonine protein kinase</fullName>
        <ecNumber evidence="2">2.7.11.1</ecNumber>
    </recommendedName>
</protein>
<dbReference type="EMBL" id="JACTAM010000021">
    <property type="protein sequence ID" value="KAI2651069.1"/>
    <property type="molecule type" value="Genomic_DNA"/>
</dbReference>
<comment type="catalytic activity">
    <reaction evidence="9">
        <text>L-seryl-[protein] + ATP = O-phospho-L-seryl-[protein] + ADP + H(+)</text>
        <dbReference type="Rhea" id="RHEA:17989"/>
        <dbReference type="Rhea" id="RHEA-COMP:9863"/>
        <dbReference type="Rhea" id="RHEA-COMP:11604"/>
        <dbReference type="ChEBI" id="CHEBI:15378"/>
        <dbReference type="ChEBI" id="CHEBI:29999"/>
        <dbReference type="ChEBI" id="CHEBI:30616"/>
        <dbReference type="ChEBI" id="CHEBI:83421"/>
        <dbReference type="ChEBI" id="CHEBI:456216"/>
        <dbReference type="EC" id="2.7.11.1"/>
    </reaction>
</comment>
<dbReference type="SMART" id="SM00220">
    <property type="entry name" value="S_TKc"/>
    <property type="match status" value="1"/>
</dbReference>
<feature type="domain" description="Protein kinase" evidence="12">
    <location>
        <begin position="116"/>
        <end position="372"/>
    </location>
</feature>
<dbReference type="PROSITE" id="PS00107">
    <property type="entry name" value="PROTEIN_KINASE_ATP"/>
    <property type="match status" value="1"/>
</dbReference>
<comment type="catalytic activity">
    <reaction evidence="8">
        <text>L-threonyl-[protein] + ATP = O-phospho-L-threonyl-[protein] + ADP + H(+)</text>
        <dbReference type="Rhea" id="RHEA:46608"/>
        <dbReference type="Rhea" id="RHEA-COMP:11060"/>
        <dbReference type="Rhea" id="RHEA-COMP:11605"/>
        <dbReference type="ChEBI" id="CHEBI:15378"/>
        <dbReference type="ChEBI" id="CHEBI:30013"/>
        <dbReference type="ChEBI" id="CHEBI:30616"/>
        <dbReference type="ChEBI" id="CHEBI:61977"/>
        <dbReference type="ChEBI" id="CHEBI:456216"/>
        <dbReference type="EC" id="2.7.11.1"/>
    </reaction>
</comment>
<dbReference type="Pfam" id="PF00069">
    <property type="entry name" value="Pkinase"/>
    <property type="match status" value="1"/>
</dbReference>
<accession>A0ABQ8LK93</accession>
<dbReference type="InterPro" id="IPR008271">
    <property type="entry name" value="Ser/Thr_kinase_AS"/>
</dbReference>
<dbReference type="PROSITE" id="PS50011">
    <property type="entry name" value="PROTEIN_KINASE_DOM"/>
    <property type="match status" value="1"/>
</dbReference>
<keyword evidence="3" id="KW-0723">Serine/threonine-protein kinase</keyword>
<dbReference type="GO" id="GO:0016301">
    <property type="term" value="F:kinase activity"/>
    <property type="evidence" value="ECO:0007669"/>
    <property type="project" value="UniProtKB-KW"/>
</dbReference>
<evidence type="ECO:0000313" key="14">
    <source>
        <dbReference type="Proteomes" id="UP000830375"/>
    </source>
</evidence>
<evidence type="ECO:0000259" key="12">
    <source>
        <dbReference type="PROSITE" id="PS50011"/>
    </source>
</evidence>
<evidence type="ECO:0000256" key="6">
    <source>
        <dbReference type="ARBA" id="ARBA00022777"/>
    </source>
</evidence>